<dbReference type="SUPFAM" id="SSF53474">
    <property type="entry name" value="alpha/beta-Hydrolases"/>
    <property type="match status" value="1"/>
</dbReference>
<reference evidence="1 2" key="1">
    <citation type="submission" date="2019-11" db="EMBL/GenBank/DDBJ databases">
        <title>Draft genome sequence of 12 host-associated Lactobacillus reuteri rodent strains.</title>
        <authorList>
            <person name="Zhang S."/>
            <person name="Ozcam M."/>
            <person name="Van Pijkeren J.P."/>
        </authorList>
    </citation>
    <scope>NUCLEOTIDE SEQUENCE [LARGE SCALE GENOMIC DNA]</scope>
    <source>
        <strain evidence="1 2">N4I</strain>
    </source>
</reference>
<dbReference type="EMBL" id="WJND01000010">
    <property type="protein sequence ID" value="MRG89813.1"/>
    <property type="molecule type" value="Genomic_DNA"/>
</dbReference>
<dbReference type="Pfam" id="PF06821">
    <property type="entry name" value="Ser_hydrolase"/>
    <property type="match status" value="1"/>
</dbReference>
<evidence type="ECO:0000313" key="1">
    <source>
        <dbReference type="EMBL" id="MRG89813.1"/>
    </source>
</evidence>
<name>A0A081NSD7_LIMRT</name>
<dbReference type="RefSeq" id="WP_003665464.1">
    <property type="nucleotide sequence ID" value="NZ_JAJGVW010000171.1"/>
</dbReference>
<dbReference type="Proteomes" id="UP000460207">
    <property type="component" value="Unassembled WGS sequence"/>
</dbReference>
<dbReference type="PANTHER" id="PTHR15394:SF3">
    <property type="entry name" value="SERINE HYDROLASE RBBP9"/>
    <property type="match status" value="1"/>
</dbReference>
<dbReference type="AlphaFoldDB" id="A0A081NSD7"/>
<dbReference type="InterPro" id="IPR029058">
    <property type="entry name" value="AB_hydrolase_fold"/>
</dbReference>
<dbReference type="InterPro" id="IPR010662">
    <property type="entry name" value="RBBP9/YdeN"/>
</dbReference>
<protein>
    <submittedName>
        <fullName evidence="1">Serine hydrolase family protein</fullName>
    </submittedName>
</protein>
<sequence length="180" mass="20538">MKNAYLIHGTSTRDDDWFPWLEEEAKPTIALDRIWLPNPFNPQQAEWDQAVDDQIHPQDNLILVAHSLGCITALRYIERHHVKDARLLLVGAFDKGLPAYPELDEFMKDRPHYEQIFPKLAKATVITAKDDPIAPYQNSIAVANKIRAKLIVKEKGGHFLTSDGFTKFPLALKELNKLAE</sequence>
<gene>
    <name evidence="1" type="ORF">GIX76_07410</name>
</gene>
<dbReference type="PANTHER" id="PTHR15394">
    <property type="entry name" value="SERINE HYDROLASE RBBP9"/>
    <property type="match status" value="1"/>
</dbReference>
<dbReference type="GO" id="GO:0016787">
    <property type="term" value="F:hydrolase activity"/>
    <property type="evidence" value="ECO:0007669"/>
    <property type="project" value="UniProtKB-KW"/>
</dbReference>
<comment type="caution">
    <text evidence="1">The sequence shown here is derived from an EMBL/GenBank/DDBJ whole genome shotgun (WGS) entry which is preliminary data.</text>
</comment>
<evidence type="ECO:0000313" key="2">
    <source>
        <dbReference type="Proteomes" id="UP000460207"/>
    </source>
</evidence>
<dbReference type="ESTHER" id="lacre-q1u953">
    <property type="family name" value="Hydrolase_RBBP9_YdeN"/>
</dbReference>
<dbReference type="Gene3D" id="3.40.50.1820">
    <property type="entry name" value="alpha/beta hydrolase"/>
    <property type="match status" value="1"/>
</dbReference>
<accession>A0A081NSD7</accession>
<proteinExistence type="predicted"/>
<organism evidence="1 2">
    <name type="scientific">Limosilactobacillus reuteri</name>
    <name type="common">Lactobacillus reuteri</name>
    <dbReference type="NCBI Taxonomy" id="1598"/>
    <lineage>
        <taxon>Bacteria</taxon>
        <taxon>Bacillati</taxon>
        <taxon>Bacillota</taxon>
        <taxon>Bacilli</taxon>
        <taxon>Lactobacillales</taxon>
        <taxon>Lactobacillaceae</taxon>
        <taxon>Limosilactobacillus</taxon>
    </lineage>
</organism>
<keyword evidence="1" id="KW-0378">Hydrolase</keyword>